<dbReference type="AlphaFoldDB" id="A0AA96ZTZ5"/>
<keyword evidence="3" id="KW-1185">Reference proteome</keyword>
<proteinExistence type="predicted"/>
<keyword evidence="1" id="KW-0472">Membrane</keyword>
<organism evidence="2 3">
    <name type="scientific">Methanolapillus millepedarum</name>
    <dbReference type="NCBI Taxonomy" id="3028296"/>
    <lineage>
        <taxon>Archaea</taxon>
        <taxon>Methanobacteriati</taxon>
        <taxon>Methanobacteriota</taxon>
        <taxon>Stenosarchaea group</taxon>
        <taxon>Methanomicrobia</taxon>
        <taxon>Methanosarcinales</taxon>
        <taxon>Methanosarcinaceae</taxon>
        <taxon>Methanolapillus</taxon>
    </lineage>
</organism>
<accession>A0AA96ZTZ5</accession>
<gene>
    <name evidence="2" type="ORF">MsAc7_06870</name>
</gene>
<dbReference type="EMBL" id="CP131060">
    <property type="protein sequence ID" value="WNY25145.1"/>
    <property type="molecule type" value="Genomic_DNA"/>
</dbReference>
<name>A0AA96ZTZ5_9EURY</name>
<evidence type="ECO:0000313" key="3">
    <source>
        <dbReference type="Proteomes" id="UP001303587"/>
    </source>
</evidence>
<keyword evidence="1" id="KW-1133">Transmembrane helix</keyword>
<reference evidence="2 3" key="1">
    <citation type="submission" date="2023-07" db="EMBL/GenBank/DDBJ databases">
        <title>Closed genoem sequence of Methanosarcinaceae archaeon Ac7.</title>
        <authorList>
            <person name="Poehlein A."/>
            <person name="Protasov E."/>
            <person name="Platt K."/>
            <person name="Reeh H."/>
            <person name="Daniel R."/>
            <person name="Brune A."/>
        </authorList>
    </citation>
    <scope>NUCLEOTIDE SEQUENCE [LARGE SCALE GENOMIC DNA]</scope>
    <source>
        <strain evidence="2 3">Ac7</strain>
    </source>
</reference>
<keyword evidence="1" id="KW-0812">Transmembrane</keyword>
<feature type="transmembrane region" description="Helical" evidence="1">
    <location>
        <begin position="12"/>
        <end position="30"/>
    </location>
</feature>
<sequence>MAKSINFDSKEMLVAAYYLVSILFILYQIFYSK</sequence>
<dbReference type="Proteomes" id="UP001303587">
    <property type="component" value="Chromosome"/>
</dbReference>
<protein>
    <submittedName>
        <fullName evidence="2">Uncharacterized protein</fullName>
    </submittedName>
</protein>
<evidence type="ECO:0000256" key="1">
    <source>
        <dbReference type="SAM" id="Phobius"/>
    </source>
</evidence>
<evidence type="ECO:0000313" key="2">
    <source>
        <dbReference type="EMBL" id="WNY25145.1"/>
    </source>
</evidence>